<sequence>MNSGEHRSRELESVLGATPHEFESRILRLIEGPDRSAVGAFVVPHELPRPGRHRTSGT</sequence>
<comment type="caution">
    <text evidence="1">The sequence shown here is derived from an EMBL/GenBank/DDBJ whole genome shotgun (WGS) entry which is preliminary data.</text>
</comment>
<evidence type="ECO:0000313" key="2">
    <source>
        <dbReference type="Proteomes" id="UP000027178"/>
    </source>
</evidence>
<protein>
    <submittedName>
        <fullName evidence="1">Uncharacterized protein</fullName>
    </submittedName>
</protein>
<dbReference type="HOGENOM" id="CLU_2973427_0_0_11"/>
<organism evidence="1 2">
    <name type="scientific">Kitasatospora cheerisanensis KCTC 2395</name>
    <dbReference type="NCBI Taxonomy" id="1348663"/>
    <lineage>
        <taxon>Bacteria</taxon>
        <taxon>Bacillati</taxon>
        <taxon>Actinomycetota</taxon>
        <taxon>Actinomycetes</taxon>
        <taxon>Kitasatosporales</taxon>
        <taxon>Streptomycetaceae</taxon>
        <taxon>Kitasatospora</taxon>
    </lineage>
</organism>
<proteinExistence type="predicted"/>
<keyword evidence="2" id="KW-1185">Reference proteome</keyword>
<dbReference type="EMBL" id="JNBY01000092">
    <property type="protein sequence ID" value="KDN84618.1"/>
    <property type="molecule type" value="Genomic_DNA"/>
</dbReference>
<accession>A0A066YSU3</accession>
<gene>
    <name evidence="1" type="ORF">KCH_37100</name>
</gene>
<dbReference type="Proteomes" id="UP000027178">
    <property type="component" value="Unassembled WGS sequence"/>
</dbReference>
<name>A0A066YSU3_9ACTN</name>
<dbReference type="AlphaFoldDB" id="A0A066YSU3"/>
<reference evidence="1 2" key="1">
    <citation type="submission" date="2014-05" db="EMBL/GenBank/DDBJ databases">
        <title>Draft Genome Sequence of Kitasatospora cheerisanensis KCTC 2395.</title>
        <authorList>
            <person name="Nam D.H."/>
        </authorList>
    </citation>
    <scope>NUCLEOTIDE SEQUENCE [LARGE SCALE GENOMIC DNA]</scope>
    <source>
        <strain evidence="1 2">KCTC 2395</strain>
    </source>
</reference>
<evidence type="ECO:0000313" key="1">
    <source>
        <dbReference type="EMBL" id="KDN84618.1"/>
    </source>
</evidence>